<evidence type="ECO:0000313" key="3">
    <source>
        <dbReference type="Proteomes" id="UP000016924"/>
    </source>
</evidence>
<name>R7Z4V6_CONA1</name>
<protein>
    <submittedName>
        <fullName evidence="2">Uncharacterized protein</fullName>
    </submittedName>
</protein>
<reference evidence="2" key="1">
    <citation type="submission" date="2012-06" db="EMBL/GenBank/DDBJ databases">
        <title>The Genome Sequence of Coniosporium apollinis CBS 100218.</title>
        <authorList>
            <consortium name="The Broad Institute Genome Sequencing Platform"/>
            <person name="Cuomo C."/>
            <person name="Gorbushina A."/>
            <person name="Noack S."/>
            <person name="Walker B."/>
            <person name="Young S.K."/>
            <person name="Zeng Q."/>
            <person name="Gargeya S."/>
            <person name="Fitzgerald M."/>
            <person name="Haas B."/>
            <person name="Abouelleil A."/>
            <person name="Alvarado L."/>
            <person name="Arachchi H.M."/>
            <person name="Berlin A.M."/>
            <person name="Chapman S.B."/>
            <person name="Goldberg J."/>
            <person name="Griggs A."/>
            <person name="Gujja S."/>
            <person name="Hansen M."/>
            <person name="Howarth C."/>
            <person name="Imamovic A."/>
            <person name="Larimer J."/>
            <person name="McCowan C."/>
            <person name="Montmayeur A."/>
            <person name="Murphy C."/>
            <person name="Neiman D."/>
            <person name="Pearson M."/>
            <person name="Priest M."/>
            <person name="Roberts A."/>
            <person name="Saif S."/>
            <person name="Shea T."/>
            <person name="Sisk P."/>
            <person name="Sykes S."/>
            <person name="Wortman J."/>
            <person name="Nusbaum C."/>
            <person name="Birren B."/>
        </authorList>
    </citation>
    <scope>NUCLEOTIDE SEQUENCE</scope>
    <source>
        <strain evidence="2">CBS 100218</strain>
    </source>
</reference>
<dbReference type="Proteomes" id="UP000016924">
    <property type="component" value="Unassembled WGS sequence"/>
</dbReference>
<keyword evidence="3" id="KW-1185">Reference proteome</keyword>
<evidence type="ECO:0000313" key="2">
    <source>
        <dbReference type="EMBL" id="EON68971.1"/>
    </source>
</evidence>
<dbReference type="RefSeq" id="XP_007784288.1">
    <property type="nucleotide sequence ID" value="XM_007786098.1"/>
</dbReference>
<dbReference type="EMBL" id="JH767584">
    <property type="protein sequence ID" value="EON66930.1"/>
    <property type="molecule type" value="Genomic_DNA"/>
</dbReference>
<accession>R7Z4V6</accession>
<proteinExistence type="predicted"/>
<evidence type="ECO:0000313" key="1">
    <source>
        <dbReference type="EMBL" id="EON66930.1"/>
    </source>
</evidence>
<dbReference type="GeneID" id="19903356"/>
<dbReference type="GeneID" id="19905540"/>
<dbReference type="HOGENOM" id="CLU_2223134_0_0_1"/>
<organism evidence="2 3">
    <name type="scientific">Coniosporium apollinis (strain CBS 100218)</name>
    <name type="common">Rock-inhabiting black yeast</name>
    <dbReference type="NCBI Taxonomy" id="1168221"/>
    <lineage>
        <taxon>Eukaryota</taxon>
        <taxon>Fungi</taxon>
        <taxon>Dikarya</taxon>
        <taxon>Ascomycota</taxon>
        <taxon>Pezizomycotina</taxon>
        <taxon>Dothideomycetes</taxon>
        <taxon>Dothideomycetes incertae sedis</taxon>
        <taxon>Coniosporium</taxon>
    </lineage>
</organism>
<gene>
    <name evidence="1" type="ORF">W97_06045</name>
    <name evidence="2" type="ORF">W97_08229</name>
</gene>
<reference evidence="3" key="2">
    <citation type="submission" date="2012-06" db="EMBL/GenBank/DDBJ databases">
        <title>The genome sequence of Coniosporium apollinis CBS 100218.</title>
        <authorList>
            <consortium name="The Broad Institute Genome Sequencing Platform"/>
            <person name="Cuomo C."/>
            <person name="Gorbushina A."/>
            <person name="Noack S."/>
            <person name="Walker B."/>
            <person name="Young S.K."/>
            <person name="Zeng Q."/>
            <person name="Gargeya S."/>
            <person name="Fitzgerald M."/>
            <person name="Haas B."/>
            <person name="Abouelleil A."/>
            <person name="Alvarado L."/>
            <person name="Arachchi H.M."/>
            <person name="Berlin A.M."/>
            <person name="Chapman S.B."/>
            <person name="Goldberg J."/>
            <person name="Griggs A."/>
            <person name="Gujja S."/>
            <person name="Hansen M."/>
            <person name="Howarth C."/>
            <person name="Imamovic A."/>
            <person name="Larimer J."/>
            <person name="McCowan C."/>
            <person name="Montmayeur A."/>
            <person name="Murphy C."/>
            <person name="Neiman D."/>
            <person name="Pearson M."/>
            <person name="Priest M."/>
            <person name="Roberts A."/>
            <person name="Saif S."/>
            <person name="Shea T."/>
            <person name="Sisk P."/>
            <person name="Sykes S."/>
            <person name="Wortman J."/>
            <person name="Nusbaum C."/>
            <person name="Birren B."/>
        </authorList>
    </citation>
    <scope>NUCLEOTIDE SEQUENCE [LARGE SCALE GENOMIC DNA]</scope>
    <source>
        <strain evidence="3">CBS 100218</strain>
    </source>
</reference>
<dbReference type="EMBL" id="JH767603">
    <property type="protein sequence ID" value="EON68971.1"/>
    <property type="molecule type" value="Genomic_DNA"/>
</dbReference>
<dbReference type="RefSeq" id="XP_007782247.1">
    <property type="nucleotide sequence ID" value="XM_007784057.1"/>
</dbReference>
<sequence length="106" mass="11792">MDSGIIDTVGYSDLRRQLIANTLYTHPEYSAIDLVTYLKQLSGSPVPRKYSAALIGRKVTSDWTVIVAAESESSTINALKYLLLQSESWVEGRLNLVDPAVIYQSR</sequence>
<dbReference type="AlphaFoldDB" id="R7Z4V6"/>